<reference evidence="2 3" key="1">
    <citation type="submission" date="2020-10" db="EMBL/GenBank/DDBJ databases">
        <title>Genome analysis of Massilia species.</title>
        <authorList>
            <person name="Jung D.-H."/>
        </authorList>
    </citation>
    <scope>NUCLEOTIDE SEQUENCE [LARGE SCALE GENOMIC DNA]</scope>
    <source>
        <strain evidence="3">sipir</strain>
    </source>
</reference>
<accession>A0ABY4A4Q7</accession>
<evidence type="ECO:0000259" key="1">
    <source>
        <dbReference type="Pfam" id="PF00656"/>
    </source>
</evidence>
<keyword evidence="3" id="KW-1185">Reference proteome</keyword>
<name>A0ABY4A4Q7_9BURK</name>
<dbReference type="EMBL" id="CP063361">
    <property type="protein sequence ID" value="UOD29145.1"/>
    <property type="molecule type" value="Genomic_DNA"/>
</dbReference>
<dbReference type="Pfam" id="PF00656">
    <property type="entry name" value="Peptidase_C14"/>
    <property type="match status" value="1"/>
</dbReference>
<sequence>MRLALCIGCNTYEASTVDDLLGAEGDAQRMFAALTAEAFGGYSVQHSTLLLSPTLAQIREALARMLSDYGQVDTFSFFFAGHGSVKAGSFYMLGRDVAETRLSMSALSLSDVFRVIAEAAPNQTNIIIDACESGGLINDLGVLLKADLLGNAHTPGVTLLATSAQDESAMEADGAGYGTTALLDCIEGRDFVQDHTAVLDLVEISRRVSNKLRALGQTPVVWGLNLATAPRFCRNPCYSDRPFSMHTFVQDWANKYAADLRRDQYEALWSIYATIESNWNPRAFANTLLPILVELSDRPQLLANFVLRLSDSFAERAESSSDRFRSTEVIAVLAVSLLPYLGSEAVTAAAQRIVDDVFIQIVATTKKLNAALASDSYALLSATNQISDLIILPVRVTNVLAWGVLPLLAELEGTASGVAARGQYAVLIETLLSVYKYSITPVSDSQASHWYVCLSAFKKLNFLEEAEEILGMAFNGLATNQGKLLRAKVTGDQILDYILASDSKDFSKINSAIKRPNETLAVLLRMAATLDLADVIDEYLWLLDGVGFTAYIKSDHTCFGDEVMDGGDNLIWEIGYDIFRSSEFQSAWPAVSAPATELVENLSLLASLLYPDRVPWHCLHEGGRRS</sequence>
<organism evidence="2 3">
    <name type="scientific">Massilia violaceinigra</name>
    <dbReference type="NCBI Taxonomy" id="2045208"/>
    <lineage>
        <taxon>Bacteria</taxon>
        <taxon>Pseudomonadati</taxon>
        <taxon>Pseudomonadota</taxon>
        <taxon>Betaproteobacteria</taxon>
        <taxon>Burkholderiales</taxon>
        <taxon>Oxalobacteraceae</taxon>
        <taxon>Telluria group</taxon>
        <taxon>Massilia</taxon>
    </lineage>
</organism>
<dbReference type="RefSeq" id="WP_243490336.1">
    <property type="nucleotide sequence ID" value="NZ_CP063361.1"/>
</dbReference>
<evidence type="ECO:0000313" key="2">
    <source>
        <dbReference type="EMBL" id="UOD29145.1"/>
    </source>
</evidence>
<dbReference type="SUPFAM" id="SSF52129">
    <property type="entry name" value="Caspase-like"/>
    <property type="match status" value="1"/>
</dbReference>
<dbReference type="Gene3D" id="3.40.50.1460">
    <property type="match status" value="1"/>
</dbReference>
<dbReference type="InterPro" id="IPR011600">
    <property type="entry name" value="Pept_C14_caspase"/>
</dbReference>
<feature type="domain" description="Peptidase C14 caspase" evidence="1">
    <location>
        <begin position="1"/>
        <end position="221"/>
    </location>
</feature>
<dbReference type="Proteomes" id="UP000831532">
    <property type="component" value="Chromosome"/>
</dbReference>
<evidence type="ECO:0000313" key="3">
    <source>
        <dbReference type="Proteomes" id="UP000831532"/>
    </source>
</evidence>
<proteinExistence type="predicted"/>
<gene>
    <name evidence="2" type="ORF">INH39_27610</name>
</gene>
<dbReference type="InterPro" id="IPR029030">
    <property type="entry name" value="Caspase-like_dom_sf"/>
</dbReference>
<protein>
    <submittedName>
        <fullName evidence="2">Caspase family protein</fullName>
    </submittedName>
</protein>